<keyword evidence="2" id="KW-1185">Reference proteome</keyword>
<accession>A0ABQ1ZQK5</accession>
<proteinExistence type="predicted"/>
<sequence length="82" mass="9788">MRSAECVRGKLLRFFDHAHRLMQIVKGSDIYQVYGKGVIPNKFTKFRIHPHSFLVTWNVKLYRILIRMALKRSEKRSTSMIH</sequence>
<dbReference type="EMBL" id="BMDD01000001">
    <property type="protein sequence ID" value="GGH73538.1"/>
    <property type="molecule type" value="Genomic_DNA"/>
</dbReference>
<reference evidence="2" key="1">
    <citation type="journal article" date="2019" name="Int. J. Syst. Evol. Microbiol.">
        <title>The Global Catalogue of Microorganisms (GCM) 10K type strain sequencing project: providing services to taxonomists for standard genome sequencing and annotation.</title>
        <authorList>
            <consortium name="The Broad Institute Genomics Platform"/>
            <consortium name="The Broad Institute Genome Sequencing Center for Infectious Disease"/>
            <person name="Wu L."/>
            <person name="Ma J."/>
        </authorList>
    </citation>
    <scope>NUCLEOTIDE SEQUENCE [LARGE SCALE GENOMIC DNA]</scope>
    <source>
        <strain evidence="2">CCM 8702</strain>
    </source>
</reference>
<evidence type="ECO:0000313" key="2">
    <source>
        <dbReference type="Proteomes" id="UP000605427"/>
    </source>
</evidence>
<gene>
    <name evidence="1" type="ORF">GCM10007362_12730</name>
</gene>
<name>A0ABQ1ZQK5_9BACL</name>
<organism evidence="1 2">
    <name type="scientific">Saccharibacillus endophyticus</name>
    <dbReference type="NCBI Taxonomy" id="2060666"/>
    <lineage>
        <taxon>Bacteria</taxon>
        <taxon>Bacillati</taxon>
        <taxon>Bacillota</taxon>
        <taxon>Bacilli</taxon>
        <taxon>Bacillales</taxon>
        <taxon>Paenibacillaceae</taxon>
        <taxon>Saccharibacillus</taxon>
    </lineage>
</organism>
<evidence type="ECO:0000313" key="1">
    <source>
        <dbReference type="EMBL" id="GGH73538.1"/>
    </source>
</evidence>
<comment type="caution">
    <text evidence="1">The sequence shown here is derived from an EMBL/GenBank/DDBJ whole genome shotgun (WGS) entry which is preliminary data.</text>
</comment>
<dbReference type="Proteomes" id="UP000605427">
    <property type="component" value="Unassembled WGS sequence"/>
</dbReference>
<protein>
    <submittedName>
        <fullName evidence="1">Uncharacterized protein</fullName>
    </submittedName>
</protein>